<proteinExistence type="predicted"/>
<keyword evidence="3" id="KW-0695">RNA-directed DNA polymerase</keyword>
<evidence type="ECO:0000313" key="3">
    <source>
        <dbReference type="EMBL" id="GEY27818.1"/>
    </source>
</evidence>
<accession>A0A699HJE6</accession>
<dbReference type="InterPro" id="IPR043502">
    <property type="entry name" value="DNA/RNA_pol_sf"/>
</dbReference>
<dbReference type="Pfam" id="PF00078">
    <property type="entry name" value="RVT_1"/>
    <property type="match status" value="1"/>
</dbReference>
<dbReference type="InterPro" id="IPR052160">
    <property type="entry name" value="Gypsy_RT_Integrase-like"/>
</dbReference>
<dbReference type="Gene3D" id="3.30.420.10">
    <property type="entry name" value="Ribonuclease H-like superfamily/Ribonuclease H"/>
    <property type="match status" value="1"/>
</dbReference>
<keyword evidence="3" id="KW-0548">Nucleotidyltransferase</keyword>
<feature type="domain" description="Integrase zinc-binding" evidence="2">
    <location>
        <begin position="119"/>
        <end position="171"/>
    </location>
</feature>
<dbReference type="InterPro" id="IPR012337">
    <property type="entry name" value="RNaseH-like_sf"/>
</dbReference>
<dbReference type="InterPro" id="IPR000477">
    <property type="entry name" value="RT_dom"/>
</dbReference>
<feature type="non-terminal residue" evidence="3">
    <location>
        <position position="1"/>
    </location>
</feature>
<dbReference type="SUPFAM" id="SSF56672">
    <property type="entry name" value="DNA/RNA polymerases"/>
    <property type="match status" value="1"/>
</dbReference>
<name>A0A699HJE6_TANCI</name>
<dbReference type="InterPro" id="IPR043128">
    <property type="entry name" value="Rev_trsase/Diguanyl_cyclase"/>
</dbReference>
<evidence type="ECO:0000259" key="1">
    <source>
        <dbReference type="Pfam" id="PF00078"/>
    </source>
</evidence>
<dbReference type="EMBL" id="BKCJ010165478">
    <property type="protein sequence ID" value="GEY27818.1"/>
    <property type="molecule type" value="Genomic_DNA"/>
</dbReference>
<protein>
    <submittedName>
        <fullName evidence="3">Reverse transcriptase domain-containing protein</fullName>
    </submittedName>
</protein>
<dbReference type="PANTHER" id="PTHR47266">
    <property type="entry name" value="ENDONUCLEASE-RELATED"/>
    <property type="match status" value="1"/>
</dbReference>
<dbReference type="GO" id="GO:0003964">
    <property type="term" value="F:RNA-directed DNA polymerase activity"/>
    <property type="evidence" value="ECO:0007669"/>
    <property type="project" value="UniProtKB-KW"/>
</dbReference>
<dbReference type="CDD" id="cd01647">
    <property type="entry name" value="RT_LTR"/>
    <property type="match status" value="1"/>
</dbReference>
<dbReference type="Gene3D" id="1.10.340.70">
    <property type="match status" value="1"/>
</dbReference>
<organism evidence="3">
    <name type="scientific">Tanacetum cinerariifolium</name>
    <name type="common">Dalmatian daisy</name>
    <name type="synonym">Chrysanthemum cinerariifolium</name>
    <dbReference type="NCBI Taxonomy" id="118510"/>
    <lineage>
        <taxon>Eukaryota</taxon>
        <taxon>Viridiplantae</taxon>
        <taxon>Streptophyta</taxon>
        <taxon>Embryophyta</taxon>
        <taxon>Tracheophyta</taxon>
        <taxon>Spermatophyta</taxon>
        <taxon>Magnoliopsida</taxon>
        <taxon>eudicotyledons</taxon>
        <taxon>Gunneridae</taxon>
        <taxon>Pentapetalae</taxon>
        <taxon>asterids</taxon>
        <taxon>campanulids</taxon>
        <taxon>Asterales</taxon>
        <taxon>Asteraceae</taxon>
        <taxon>Asteroideae</taxon>
        <taxon>Anthemideae</taxon>
        <taxon>Anthemidinae</taxon>
        <taxon>Tanacetum</taxon>
    </lineage>
</organism>
<evidence type="ECO:0000259" key="2">
    <source>
        <dbReference type="Pfam" id="PF17921"/>
    </source>
</evidence>
<gene>
    <name evidence="3" type="ORF">Tci_399792</name>
</gene>
<reference evidence="3" key="1">
    <citation type="journal article" date="2019" name="Sci. Rep.">
        <title>Draft genome of Tanacetum cinerariifolium, the natural source of mosquito coil.</title>
        <authorList>
            <person name="Yamashiro T."/>
            <person name="Shiraishi A."/>
            <person name="Satake H."/>
            <person name="Nakayama K."/>
        </authorList>
    </citation>
    <scope>NUCLEOTIDE SEQUENCE</scope>
</reference>
<dbReference type="Gene3D" id="3.30.70.270">
    <property type="match status" value="1"/>
</dbReference>
<dbReference type="Pfam" id="PF17921">
    <property type="entry name" value="Integrase_H2C2"/>
    <property type="match status" value="1"/>
</dbReference>
<dbReference type="AlphaFoldDB" id="A0A699HJE6"/>
<dbReference type="InterPro" id="IPR041588">
    <property type="entry name" value="Integrase_H2C2"/>
</dbReference>
<comment type="caution">
    <text evidence="3">The sequence shown here is derived from an EMBL/GenBank/DDBJ whole genome shotgun (WGS) entry which is preliminary data.</text>
</comment>
<sequence>FFQIPIAPEDQENTTFTYPYGTFAYRRMPFGLCNAPATFQRCMTKIFHDMVEDFKEVFMDDLSMFDYVNYIVEKMVPPEWTPKKKKQFFSQVKNYFWDEPYAFRLCPDNVMRRYITGREIPKILAHCHSGPSGGHHSASVTGRKVYAARFYWCTIFRDAKDYVMKGDSCQKPRNILSRNEMPQNNIQVCEVFDICGLDFLGPFPDSRGNKYILVAVDYVSKWDEAQALPQMMLG</sequence>
<keyword evidence="3" id="KW-0808">Transferase</keyword>
<dbReference type="Gene3D" id="3.10.10.10">
    <property type="entry name" value="HIV Type 1 Reverse Transcriptase, subunit A, domain 1"/>
    <property type="match status" value="1"/>
</dbReference>
<dbReference type="GO" id="GO:0003676">
    <property type="term" value="F:nucleic acid binding"/>
    <property type="evidence" value="ECO:0007669"/>
    <property type="project" value="InterPro"/>
</dbReference>
<dbReference type="SUPFAM" id="SSF53098">
    <property type="entry name" value="Ribonuclease H-like"/>
    <property type="match status" value="1"/>
</dbReference>
<dbReference type="InterPro" id="IPR036397">
    <property type="entry name" value="RNaseH_sf"/>
</dbReference>
<feature type="domain" description="Reverse transcriptase" evidence="1">
    <location>
        <begin position="1"/>
        <end position="63"/>
    </location>
</feature>